<organism evidence="1 2">
    <name type="scientific">Colwellia psychrerythraea</name>
    <name type="common">Vibrio psychroerythus</name>
    <dbReference type="NCBI Taxonomy" id="28229"/>
    <lineage>
        <taxon>Bacteria</taxon>
        <taxon>Pseudomonadati</taxon>
        <taxon>Pseudomonadota</taxon>
        <taxon>Gammaproteobacteria</taxon>
        <taxon>Alteromonadales</taxon>
        <taxon>Colwelliaceae</taxon>
        <taxon>Colwellia</taxon>
    </lineage>
</organism>
<dbReference type="EMBL" id="JQEC01000021">
    <property type="protein sequence ID" value="KGJ93874.1"/>
    <property type="molecule type" value="Genomic_DNA"/>
</dbReference>
<proteinExistence type="predicted"/>
<dbReference type="PATRIC" id="fig|28229.3.peg.2053"/>
<dbReference type="Gene3D" id="3.30.70.100">
    <property type="match status" value="1"/>
</dbReference>
<reference evidence="1 2" key="1">
    <citation type="submission" date="2014-08" db="EMBL/GenBank/DDBJ databases">
        <title>Genomic and Phenotypic Diversity of Colwellia psychrerythraea strains from Disparate Marine Basins.</title>
        <authorList>
            <person name="Techtmann S.M."/>
            <person name="Stelling S.C."/>
            <person name="Utturkar S.M."/>
            <person name="Alshibli N."/>
            <person name="Harris A."/>
            <person name="Brown S.D."/>
            <person name="Hazen T.C."/>
        </authorList>
    </citation>
    <scope>NUCLEOTIDE SEQUENCE [LARGE SCALE GENOMIC DNA]</scope>
    <source>
        <strain evidence="1 2">GAB14E</strain>
    </source>
</reference>
<accession>A0A099KSX2</accession>
<dbReference type="AlphaFoldDB" id="A0A099KSX2"/>
<comment type="caution">
    <text evidence="1">The sequence shown here is derived from an EMBL/GenBank/DDBJ whole genome shotgun (WGS) entry which is preliminary data.</text>
</comment>
<dbReference type="InterPro" id="IPR011008">
    <property type="entry name" value="Dimeric_a/b-barrel"/>
</dbReference>
<sequence>MLAVVLEFDVIEGMENQFRKAWIETTDIIYQNFGSLGSRLHKSDNGKFIAYAQWPDLNVYENDHHWPDDSKSTREKMRACLKIGKPTVLHKLTLDTDLLKENSLNN</sequence>
<protein>
    <submittedName>
        <fullName evidence="1">Antibiotic biosynthesis monooxygenase</fullName>
    </submittedName>
</protein>
<dbReference type="Proteomes" id="UP000029868">
    <property type="component" value="Unassembled WGS sequence"/>
</dbReference>
<name>A0A099KSX2_COLPS</name>
<gene>
    <name evidence="1" type="ORF">GAB14E_2429</name>
</gene>
<dbReference type="OrthoDB" id="6105906at2"/>
<keyword evidence="1" id="KW-0503">Monooxygenase</keyword>
<dbReference type="RefSeq" id="WP_033082093.1">
    <property type="nucleotide sequence ID" value="NZ_JQEC01000021.1"/>
</dbReference>
<evidence type="ECO:0000313" key="1">
    <source>
        <dbReference type="EMBL" id="KGJ93874.1"/>
    </source>
</evidence>
<keyword evidence="1" id="KW-0560">Oxidoreductase</keyword>
<evidence type="ECO:0000313" key="2">
    <source>
        <dbReference type="Proteomes" id="UP000029868"/>
    </source>
</evidence>
<dbReference type="GO" id="GO:0004497">
    <property type="term" value="F:monooxygenase activity"/>
    <property type="evidence" value="ECO:0007669"/>
    <property type="project" value="UniProtKB-KW"/>
</dbReference>
<dbReference type="SUPFAM" id="SSF54909">
    <property type="entry name" value="Dimeric alpha+beta barrel"/>
    <property type="match status" value="1"/>
</dbReference>